<dbReference type="PANTHER" id="PTHR30561">
    <property type="entry name" value="SMR FAMILY PROTON-DEPENDENT DRUG EFFLUX TRANSPORTER SUGE"/>
    <property type="match status" value="1"/>
</dbReference>
<dbReference type="InterPro" id="IPR000390">
    <property type="entry name" value="Small_drug/metabolite_transptr"/>
</dbReference>
<feature type="transmembrane region" description="Helical" evidence="9">
    <location>
        <begin position="32"/>
        <end position="50"/>
    </location>
</feature>
<dbReference type="InterPro" id="IPR037185">
    <property type="entry name" value="EmrE-like"/>
</dbReference>
<evidence type="ECO:0000256" key="8">
    <source>
        <dbReference type="RuleBase" id="RU003942"/>
    </source>
</evidence>
<dbReference type="RefSeq" id="WP_017233940.1">
    <property type="nucleotide sequence ID" value="NZ_CABPSL010000002.1"/>
</dbReference>
<dbReference type="SUPFAM" id="SSF103481">
    <property type="entry name" value="Multidrug resistance efflux transporter EmrE"/>
    <property type="match status" value="1"/>
</dbReference>
<evidence type="ECO:0000256" key="9">
    <source>
        <dbReference type="SAM" id="Phobius"/>
    </source>
</evidence>
<keyword evidence="3" id="KW-1003">Cell membrane</keyword>
<feature type="transmembrane region" description="Helical" evidence="9">
    <location>
        <begin position="84"/>
        <end position="103"/>
    </location>
</feature>
<organism evidence="10 11">
    <name type="scientific">Pandoraea cepalis</name>
    <dbReference type="NCBI Taxonomy" id="2508294"/>
    <lineage>
        <taxon>Bacteria</taxon>
        <taxon>Pseudomonadati</taxon>
        <taxon>Pseudomonadota</taxon>
        <taxon>Betaproteobacteria</taxon>
        <taxon>Burkholderiales</taxon>
        <taxon>Burkholderiaceae</taxon>
        <taxon>Pandoraea</taxon>
    </lineage>
</organism>
<evidence type="ECO:0000313" key="10">
    <source>
        <dbReference type="EMBL" id="VVD83079.1"/>
    </source>
</evidence>
<dbReference type="AlphaFoldDB" id="A0A5E4TAH2"/>
<reference evidence="10 11" key="1">
    <citation type="submission" date="2019-08" db="EMBL/GenBank/DDBJ databases">
        <authorList>
            <person name="Peeters C."/>
        </authorList>
    </citation>
    <scope>NUCLEOTIDE SEQUENCE [LARGE SCALE GENOMIC DNA]</scope>
    <source>
        <strain evidence="10 11">LMG 31106</strain>
    </source>
</reference>
<dbReference type="GO" id="GO:0015220">
    <property type="term" value="F:choline transmembrane transporter activity"/>
    <property type="evidence" value="ECO:0007669"/>
    <property type="project" value="TreeGrafter"/>
</dbReference>
<dbReference type="GO" id="GO:1990961">
    <property type="term" value="P:xenobiotic detoxification by transmembrane export across the plasma membrane"/>
    <property type="evidence" value="ECO:0007669"/>
    <property type="project" value="UniProtKB-ARBA"/>
</dbReference>
<proteinExistence type="inferred from homology"/>
<dbReference type="OrthoDB" id="9808638at2"/>
<sequence>MAYLYLLVAIVAEVIATSALKASEGFTRVGPVALVVVGYGVAFYMLSLTLRTIPVGVAYAMWSGLGIVLISIAARVLFGQKLDAPALIGMALIIAGVLVMNLWSKSSAH</sequence>
<keyword evidence="6 9" id="KW-0472">Membrane</keyword>
<dbReference type="Pfam" id="PF00893">
    <property type="entry name" value="Multi_Drug_Res"/>
    <property type="match status" value="1"/>
</dbReference>
<keyword evidence="5 9" id="KW-1133">Transmembrane helix</keyword>
<dbReference type="FunFam" id="1.10.3730.20:FF:000001">
    <property type="entry name" value="Quaternary ammonium compound resistance transporter SugE"/>
    <property type="match status" value="1"/>
</dbReference>
<dbReference type="Gene3D" id="1.10.3730.20">
    <property type="match status" value="1"/>
</dbReference>
<feature type="transmembrane region" description="Helical" evidence="9">
    <location>
        <begin position="57"/>
        <end position="78"/>
    </location>
</feature>
<evidence type="ECO:0000313" key="11">
    <source>
        <dbReference type="Proteomes" id="UP000384354"/>
    </source>
</evidence>
<gene>
    <name evidence="10" type="ORF">PCE31106_01210</name>
</gene>
<evidence type="ECO:0000256" key="3">
    <source>
        <dbReference type="ARBA" id="ARBA00022475"/>
    </source>
</evidence>
<dbReference type="GO" id="GO:0015297">
    <property type="term" value="F:antiporter activity"/>
    <property type="evidence" value="ECO:0007669"/>
    <property type="project" value="TreeGrafter"/>
</dbReference>
<dbReference type="PANTHER" id="PTHR30561:SF1">
    <property type="entry name" value="MULTIDRUG TRANSPORTER EMRE"/>
    <property type="match status" value="1"/>
</dbReference>
<evidence type="ECO:0000256" key="4">
    <source>
        <dbReference type="ARBA" id="ARBA00022692"/>
    </source>
</evidence>
<dbReference type="GO" id="GO:0015199">
    <property type="term" value="F:amino-acid betaine transmembrane transporter activity"/>
    <property type="evidence" value="ECO:0007669"/>
    <property type="project" value="TreeGrafter"/>
</dbReference>
<dbReference type="InterPro" id="IPR045324">
    <property type="entry name" value="Small_multidrug_res"/>
</dbReference>
<dbReference type="GO" id="GO:0005886">
    <property type="term" value="C:plasma membrane"/>
    <property type="evidence" value="ECO:0007669"/>
    <property type="project" value="UniProtKB-SubCell"/>
</dbReference>
<dbReference type="GO" id="GO:0031460">
    <property type="term" value="P:glycine betaine transport"/>
    <property type="evidence" value="ECO:0007669"/>
    <property type="project" value="TreeGrafter"/>
</dbReference>
<keyword evidence="2" id="KW-0813">Transport</keyword>
<dbReference type="EMBL" id="CABPSL010000002">
    <property type="protein sequence ID" value="VVD83079.1"/>
    <property type="molecule type" value="Genomic_DNA"/>
</dbReference>
<keyword evidence="4 8" id="KW-0812">Transmembrane</keyword>
<name>A0A5E4TAH2_9BURK</name>
<protein>
    <submittedName>
        <fullName evidence="10">Multidrug transporter</fullName>
    </submittedName>
</protein>
<evidence type="ECO:0000256" key="6">
    <source>
        <dbReference type="ARBA" id="ARBA00023136"/>
    </source>
</evidence>
<evidence type="ECO:0000256" key="5">
    <source>
        <dbReference type="ARBA" id="ARBA00022989"/>
    </source>
</evidence>
<evidence type="ECO:0000256" key="1">
    <source>
        <dbReference type="ARBA" id="ARBA00004651"/>
    </source>
</evidence>
<evidence type="ECO:0000256" key="2">
    <source>
        <dbReference type="ARBA" id="ARBA00022448"/>
    </source>
</evidence>
<dbReference type="Proteomes" id="UP000384354">
    <property type="component" value="Unassembled WGS sequence"/>
</dbReference>
<evidence type="ECO:0000256" key="7">
    <source>
        <dbReference type="ARBA" id="ARBA00038032"/>
    </source>
</evidence>
<comment type="subcellular location">
    <subcellularLocation>
        <location evidence="1 8">Cell membrane</location>
        <topology evidence="1 8">Multi-pass membrane protein</topology>
    </subcellularLocation>
</comment>
<comment type="similarity">
    <text evidence="7 8">Belongs to the drug/metabolite transporter (DMT) superfamily. Small multidrug resistance (SMR) (TC 2.A.7.1) family.</text>
</comment>
<accession>A0A5E4TAH2</accession>